<keyword evidence="6" id="KW-0328">Glycosyltransferase</keyword>
<dbReference type="InterPro" id="IPR038578">
    <property type="entry name" value="GT29-like_sf"/>
</dbReference>
<evidence type="ECO:0000256" key="9">
    <source>
        <dbReference type="ARBA" id="ARBA00022968"/>
    </source>
</evidence>
<comment type="catalytic activity">
    <reaction evidence="15">
        <text>a beta-D-galactoside + CMP-N-acetyl-beta-neuraminate = an N-acetyl-alpha-neuraminyl-(2-&gt;6)-beta-D-galactosyl derivative + CMP + H(+)</text>
        <dbReference type="Rhea" id="RHEA:52104"/>
        <dbReference type="ChEBI" id="CHEBI:15378"/>
        <dbReference type="ChEBI" id="CHEBI:28034"/>
        <dbReference type="ChEBI" id="CHEBI:57812"/>
        <dbReference type="ChEBI" id="CHEBI:60377"/>
        <dbReference type="ChEBI" id="CHEBI:136398"/>
        <dbReference type="EC" id="2.4.3.1"/>
    </reaction>
</comment>
<comment type="subcellular location">
    <subcellularLocation>
        <location evidence="1">Golgi apparatus</location>
        <location evidence="1">Golgi stack membrane</location>
        <topology evidence="1">Single-pass type II membrane protein</topology>
    </subcellularLocation>
    <subcellularLocation>
        <location evidence="2">Secreted</location>
    </subcellularLocation>
</comment>
<gene>
    <name evidence="22" type="ORF">DCHRY22_LOCUS11610</name>
</gene>
<evidence type="ECO:0000256" key="15">
    <source>
        <dbReference type="ARBA" id="ARBA00034249"/>
    </source>
</evidence>
<feature type="transmembrane region" description="Helical" evidence="21">
    <location>
        <begin position="6"/>
        <end position="27"/>
    </location>
</feature>
<comment type="similarity">
    <text evidence="4">Belongs to the glycosyltransferase 29 family.</text>
</comment>
<evidence type="ECO:0000256" key="20">
    <source>
        <dbReference type="ARBA" id="ARBA00080062"/>
    </source>
</evidence>
<evidence type="ECO:0000313" key="22">
    <source>
        <dbReference type="EMBL" id="CAG9575775.1"/>
    </source>
</evidence>
<reference evidence="22" key="1">
    <citation type="submission" date="2021-09" db="EMBL/GenBank/DDBJ databases">
        <authorList>
            <person name="Martin H S."/>
        </authorList>
    </citation>
    <scope>NUCLEOTIDE SEQUENCE</scope>
</reference>
<evidence type="ECO:0000256" key="5">
    <source>
        <dbReference type="ARBA" id="ARBA00022525"/>
    </source>
</evidence>
<dbReference type="GO" id="GO:0003835">
    <property type="term" value="F:beta-galactoside alpha-2,6-sialyltransferase activity"/>
    <property type="evidence" value="ECO:0007669"/>
    <property type="project" value="UniProtKB-EC"/>
</dbReference>
<evidence type="ECO:0000256" key="13">
    <source>
        <dbReference type="ARBA" id="ARBA00023157"/>
    </source>
</evidence>
<dbReference type="GO" id="GO:0005576">
    <property type="term" value="C:extracellular region"/>
    <property type="evidence" value="ECO:0007669"/>
    <property type="project" value="UniProtKB-SubCell"/>
</dbReference>
<dbReference type="OrthoDB" id="10264956at2759"/>
<evidence type="ECO:0000256" key="18">
    <source>
        <dbReference type="ARBA" id="ARBA00076526"/>
    </source>
</evidence>
<organism evidence="22 23">
    <name type="scientific">Danaus chrysippus</name>
    <name type="common">African queen</name>
    <dbReference type="NCBI Taxonomy" id="151541"/>
    <lineage>
        <taxon>Eukaryota</taxon>
        <taxon>Metazoa</taxon>
        <taxon>Ecdysozoa</taxon>
        <taxon>Arthropoda</taxon>
        <taxon>Hexapoda</taxon>
        <taxon>Insecta</taxon>
        <taxon>Pterygota</taxon>
        <taxon>Neoptera</taxon>
        <taxon>Endopterygota</taxon>
        <taxon>Lepidoptera</taxon>
        <taxon>Glossata</taxon>
        <taxon>Ditrysia</taxon>
        <taxon>Papilionoidea</taxon>
        <taxon>Nymphalidae</taxon>
        <taxon>Danainae</taxon>
        <taxon>Danaini</taxon>
        <taxon>Danaina</taxon>
        <taxon>Danaus</taxon>
        <taxon>Anosia</taxon>
    </lineage>
</organism>
<evidence type="ECO:0000256" key="16">
    <source>
        <dbReference type="ARBA" id="ARBA00034329"/>
    </source>
</evidence>
<accession>A0A8J2W844</accession>
<evidence type="ECO:0000256" key="14">
    <source>
        <dbReference type="ARBA" id="ARBA00023180"/>
    </source>
</evidence>
<dbReference type="PANTHER" id="PTHR46059:SF1">
    <property type="entry name" value="BETA-GALACTOSIDE ALPHA-2,6-SIALYLTRANSFERASE"/>
    <property type="match status" value="1"/>
</dbReference>
<dbReference type="Pfam" id="PF00777">
    <property type="entry name" value="Glyco_transf_29"/>
    <property type="match status" value="1"/>
</dbReference>
<dbReference type="EC" id="2.4.3.1" evidence="16"/>
<evidence type="ECO:0000256" key="3">
    <source>
        <dbReference type="ARBA" id="ARBA00004922"/>
    </source>
</evidence>
<evidence type="ECO:0000313" key="23">
    <source>
        <dbReference type="Proteomes" id="UP000789524"/>
    </source>
</evidence>
<evidence type="ECO:0000256" key="19">
    <source>
        <dbReference type="ARBA" id="ARBA00076676"/>
    </source>
</evidence>
<evidence type="ECO:0000256" key="12">
    <source>
        <dbReference type="ARBA" id="ARBA00023136"/>
    </source>
</evidence>
<comment type="caution">
    <text evidence="22">The sequence shown here is derived from an EMBL/GenBank/DDBJ whole genome shotgun (WGS) entry which is preliminary data.</text>
</comment>
<keyword evidence="12 21" id="KW-0472">Membrane</keyword>
<evidence type="ECO:0000256" key="6">
    <source>
        <dbReference type="ARBA" id="ARBA00022676"/>
    </source>
</evidence>
<evidence type="ECO:0000256" key="4">
    <source>
        <dbReference type="ARBA" id="ARBA00006003"/>
    </source>
</evidence>
<keyword evidence="10 21" id="KW-1133">Transmembrane helix</keyword>
<dbReference type="Gene3D" id="3.90.1480.20">
    <property type="entry name" value="Glycosyl transferase family 29"/>
    <property type="match status" value="1"/>
</dbReference>
<evidence type="ECO:0000256" key="1">
    <source>
        <dbReference type="ARBA" id="ARBA00004447"/>
    </source>
</evidence>
<keyword evidence="5" id="KW-0964">Secreted</keyword>
<evidence type="ECO:0000256" key="7">
    <source>
        <dbReference type="ARBA" id="ARBA00022679"/>
    </source>
</evidence>
<evidence type="ECO:0000256" key="11">
    <source>
        <dbReference type="ARBA" id="ARBA00023034"/>
    </source>
</evidence>
<evidence type="ECO:0000256" key="21">
    <source>
        <dbReference type="SAM" id="Phobius"/>
    </source>
</evidence>
<name>A0A8J2W844_9NEOP</name>
<proteinExistence type="inferred from homology"/>
<comment type="pathway">
    <text evidence="3">Protein modification; protein glycosylation.</text>
</comment>
<keyword evidence="7" id="KW-0808">Transferase</keyword>
<keyword evidence="11" id="KW-0333">Golgi apparatus</keyword>
<keyword evidence="9" id="KW-0735">Signal-anchor</keyword>
<keyword evidence="23" id="KW-1185">Reference proteome</keyword>
<dbReference type="EMBL" id="CAKASE010000074">
    <property type="protein sequence ID" value="CAG9575775.1"/>
    <property type="molecule type" value="Genomic_DNA"/>
</dbReference>
<dbReference type="GO" id="GO:0097503">
    <property type="term" value="P:sialylation"/>
    <property type="evidence" value="ECO:0007669"/>
    <property type="project" value="TreeGrafter"/>
</dbReference>
<dbReference type="InterPro" id="IPR001675">
    <property type="entry name" value="Glyco_trans_29"/>
</dbReference>
<dbReference type="Proteomes" id="UP000789524">
    <property type="component" value="Unassembled WGS sequence"/>
</dbReference>
<evidence type="ECO:0000256" key="10">
    <source>
        <dbReference type="ARBA" id="ARBA00022989"/>
    </source>
</evidence>
<dbReference type="AlphaFoldDB" id="A0A8J2W844"/>
<evidence type="ECO:0000256" key="2">
    <source>
        <dbReference type="ARBA" id="ARBA00004613"/>
    </source>
</evidence>
<evidence type="ECO:0000256" key="8">
    <source>
        <dbReference type="ARBA" id="ARBA00022692"/>
    </source>
</evidence>
<dbReference type="GO" id="GO:0032580">
    <property type="term" value="C:Golgi cisterna membrane"/>
    <property type="evidence" value="ECO:0007669"/>
    <property type="project" value="UniProtKB-SubCell"/>
</dbReference>
<keyword evidence="14" id="KW-0325">Glycoprotein</keyword>
<dbReference type="FunFam" id="3.90.1480.20:FF:000012">
    <property type="entry name" value="ST6 beta-galactoside alpha-2,6-sialyltransferase 1"/>
    <property type="match status" value="1"/>
</dbReference>
<keyword evidence="8 21" id="KW-0812">Transmembrane</keyword>
<dbReference type="PANTHER" id="PTHR46059">
    <property type="entry name" value="BETA-GALACTOSIDE ALPHA-2,6-SIALYLTRANSFERASE"/>
    <property type="match status" value="1"/>
</dbReference>
<protein>
    <recommendedName>
        <fullName evidence="17">Beta-galactoside alpha-2,6-sialyltransferase 1</fullName>
        <ecNumber evidence="16">2.4.3.1</ecNumber>
    </recommendedName>
    <alternativeName>
        <fullName evidence="20">CMP-N-acetylneuraminate-beta-galactosamide-alpha-2,6-sialyltransferase 1</fullName>
    </alternativeName>
    <alternativeName>
        <fullName evidence="19">ST6Gal I</fullName>
    </alternativeName>
    <alternativeName>
        <fullName evidence="18">Sialyltransferase 1</fullName>
    </alternativeName>
</protein>
<sequence length="466" mass="53519">MKTAAMSVWIFINLLCFGMCGYLYLIWSQYWMSIERQRLFSRTPGPPHKNSIAGISFQETFSENIQTNIAIHGNSSILNADSIRKIRRSVALKASQISQGSNRSNGSQMRFANNIVLKSHGSPRFPNIHTPVLEFDSDKYSCEDYTTPECESKTIEFKELLLKEFHRVLMSESKVFTSGLESQNPYNVKYQRSAVKQFSREEILCALLKVRVKTVTSKDQPFARLGFKIPKYPILKNKRFNSCAVVTSAGALLGSRLGEFIDSHDMILRFNNAPTENYTEDVGSRTTMRILNSQVATKPEYRFLDDPLYKNISILIWDPSNYSASLEDWYRDPDFPVFSVYKKLLERNNSVDVHLLHPQVLWDLWEVLQDSTPYRLRRNPPSSGFLGLWFSIHSCKRVRVFEYVPSVRATRRCHYHSPIEDSGCTMGVWHPLAQEKSLAQRLSDNSDVNVFQRGFIDVPGVTSVQC</sequence>
<keyword evidence="13" id="KW-1015">Disulfide bond</keyword>
<evidence type="ECO:0000256" key="17">
    <source>
        <dbReference type="ARBA" id="ARBA00069321"/>
    </source>
</evidence>
<dbReference type="CDD" id="cd23968">
    <property type="entry name" value="GT29_ST6GAL1_2"/>
    <property type="match status" value="1"/>
</dbReference>